<dbReference type="PROSITE" id="PS50172">
    <property type="entry name" value="BRCT"/>
    <property type="match status" value="1"/>
</dbReference>
<dbReference type="PANTHER" id="PTHR45990:SF1">
    <property type="entry name" value="DNA REPAIR PROTEIN REV1"/>
    <property type="match status" value="1"/>
</dbReference>
<dbReference type="AlphaFoldDB" id="A0A3P3YHV4"/>
<keyword evidence="3" id="KW-0460">Magnesium</keyword>
<dbReference type="Pfam" id="PF16589">
    <property type="entry name" value="BRCT_2"/>
    <property type="match status" value="1"/>
</dbReference>
<name>A0A3P3YHV4_PLABS</name>
<comment type="cofactor">
    <cofactor evidence="3">
        <name>Mg(2+)</name>
        <dbReference type="ChEBI" id="CHEBI:18420"/>
    </cofactor>
    <text evidence="3">Binds 2 magnesium ions.</text>
</comment>
<dbReference type="InterPro" id="IPR001126">
    <property type="entry name" value="UmuC"/>
</dbReference>
<proteinExistence type="inferred from homology"/>
<feature type="binding site" evidence="3">
    <location>
        <position position="260"/>
    </location>
    <ligand>
        <name>Mg(2+)</name>
        <dbReference type="ChEBI" id="CHEBI:18420"/>
        <label>1</label>
    </ligand>
</feature>
<protein>
    <submittedName>
        <fullName evidence="7">Uncharacterized protein</fullName>
    </submittedName>
</protein>
<dbReference type="SUPFAM" id="SSF100879">
    <property type="entry name" value="Lesion bypass DNA polymerase (Y-family), little finger domain"/>
    <property type="match status" value="1"/>
</dbReference>
<dbReference type="EMBL" id="OVEO01000012">
    <property type="protein sequence ID" value="SPQ99757.1"/>
    <property type="molecule type" value="Genomic_DNA"/>
</dbReference>
<accession>A0A3P3YHV4</accession>
<dbReference type="InterPro" id="IPR036420">
    <property type="entry name" value="BRCT_dom_sf"/>
</dbReference>
<keyword evidence="3" id="KW-0479">Metal-binding</keyword>
<dbReference type="SUPFAM" id="SSF52113">
    <property type="entry name" value="BRCT domain"/>
    <property type="match status" value="1"/>
</dbReference>
<dbReference type="Pfam" id="PF21999">
    <property type="entry name" value="IMS_HHH_1"/>
    <property type="match status" value="1"/>
</dbReference>
<evidence type="ECO:0000256" key="2">
    <source>
        <dbReference type="ARBA" id="ARBA00022634"/>
    </source>
</evidence>
<dbReference type="Gene3D" id="3.40.1170.60">
    <property type="match status" value="1"/>
</dbReference>
<evidence type="ECO:0000256" key="4">
    <source>
        <dbReference type="SAM" id="MobiDB-lite"/>
    </source>
</evidence>
<dbReference type="InterPro" id="IPR001357">
    <property type="entry name" value="BRCT_dom"/>
</dbReference>
<dbReference type="Pfam" id="PF00817">
    <property type="entry name" value="IMS"/>
    <property type="match status" value="1"/>
</dbReference>
<feature type="region of interest" description="Disordered" evidence="4">
    <location>
        <begin position="140"/>
        <end position="165"/>
    </location>
</feature>
<dbReference type="GO" id="GO:0003887">
    <property type="term" value="F:DNA-directed DNA polymerase activity"/>
    <property type="evidence" value="ECO:0007669"/>
    <property type="project" value="InterPro"/>
</dbReference>
<dbReference type="Gene3D" id="3.40.50.10190">
    <property type="entry name" value="BRCT domain"/>
    <property type="match status" value="1"/>
</dbReference>
<dbReference type="GO" id="GO:0070987">
    <property type="term" value="P:error-free translesion synthesis"/>
    <property type="evidence" value="ECO:0007669"/>
    <property type="project" value="TreeGrafter"/>
</dbReference>
<dbReference type="CDD" id="cd17719">
    <property type="entry name" value="BRCT_Rev1"/>
    <property type="match status" value="1"/>
</dbReference>
<evidence type="ECO:0000256" key="1">
    <source>
        <dbReference type="ARBA" id="ARBA00010945"/>
    </source>
</evidence>
<reference evidence="7 8" key="1">
    <citation type="submission" date="2018-03" db="EMBL/GenBank/DDBJ databases">
        <authorList>
            <person name="Fogelqvist J."/>
        </authorList>
    </citation>
    <scope>NUCLEOTIDE SEQUENCE [LARGE SCALE GENOMIC DNA]</scope>
</reference>
<dbReference type="GO" id="GO:0006281">
    <property type="term" value="P:DNA repair"/>
    <property type="evidence" value="ECO:0007669"/>
    <property type="project" value="UniProtKB-KW"/>
</dbReference>
<dbReference type="InterPro" id="IPR017961">
    <property type="entry name" value="DNA_pol_Y-fam_little_finger"/>
</dbReference>
<dbReference type="Proteomes" id="UP000290189">
    <property type="component" value="Unassembled WGS sequence"/>
</dbReference>
<evidence type="ECO:0000259" key="6">
    <source>
        <dbReference type="PROSITE" id="PS50173"/>
    </source>
</evidence>
<evidence type="ECO:0000256" key="3">
    <source>
        <dbReference type="PIRSR" id="PIRSR036573-2"/>
    </source>
</evidence>
<dbReference type="GO" id="GO:0042276">
    <property type="term" value="P:error-prone translesion synthesis"/>
    <property type="evidence" value="ECO:0007669"/>
    <property type="project" value="InterPro"/>
</dbReference>
<feature type="region of interest" description="Disordered" evidence="4">
    <location>
        <begin position="670"/>
        <end position="704"/>
    </location>
</feature>
<evidence type="ECO:0000313" key="7">
    <source>
        <dbReference type="EMBL" id="SPQ99757.1"/>
    </source>
</evidence>
<keyword evidence="7" id="KW-0496">Mitochondrion</keyword>
<feature type="region of interest" description="Disordered" evidence="4">
    <location>
        <begin position="597"/>
        <end position="632"/>
    </location>
</feature>
<dbReference type="InterPro" id="IPR053848">
    <property type="entry name" value="IMS_HHH_1"/>
</dbReference>
<dbReference type="InterPro" id="IPR036775">
    <property type="entry name" value="DNA_pol_Y-fam_lit_finger_sf"/>
</dbReference>
<feature type="binding site" evidence="3">
    <location>
        <position position="357"/>
    </location>
    <ligand>
        <name>Mg(2+)</name>
        <dbReference type="ChEBI" id="CHEBI:18420"/>
        <label>1</label>
    </ligand>
</feature>
<dbReference type="GO" id="GO:0017125">
    <property type="term" value="F:deoxycytidyl transferase activity"/>
    <property type="evidence" value="ECO:0007669"/>
    <property type="project" value="TreeGrafter"/>
</dbReference>
<dbReference type="Gene3D" id="3.30.1490.100">
    <property type="entry name" value="DNA polymerase, Y-family, little finger domain"/>
    <property type="match status" value="1"/>
</dbReference>
<gene>
    <name evidence="7" type="ORF">PLBR_LOCUS6972</name>
</gene>
<sequence>MDPSRAPFESMGDYMSNKRAKIDRQFAVIRPVSDLFKGVCVYVNGSTNPTCRELWKMVRMHGGEFQHTMHPSVTHVIANSLAATKATLLKKSARLSVVTPEWLLRSITENRLLPCSQFRPGDMIDRSQSSLNPFMSPMKPAVSAPRHNHVEADDTASDASQDDNLDVVDSAPRASAGHTEETIMKVLGDRRFHLPVKHDSLPSFTLTDPDFVKSYFSQSRLHFIGSWKEKFECTLLPSLLAEKPKFSMRPGQRGHVLHVDMDCFFASVSIRDRPELADKAVVVSHSSKTGNGEISTCNYVARSFGIRSGMWMKAAIQLCPALHVVGFEFEKYAVASEAVYRTCFRYTHAVQVVSCDEALLEIPAEEDPEAIGQCIREDIKRETGCPASIGIASSILFARLANRSAKPDGLHWIKEIDQAEVLSNLKARDLPGVGPETARRLKEALNVDTVAELQRVPLESLQDTLGRSVGQMLHDFARGVDKRTLKTNHKPRTSLGAELGWGVRFFTEEQVNFFLKALCEEVSKKLSIANRFGQALTLKIKVRSADAPVYPHKFLGQGMCDVVTRHESVPGATRDPDALFDIYSCLCPYPPFDADSGSWPSGNSAPGGKREAAASPPGRAEPNREVPPSRPQIQRNEQTGLEHLDPSTREFLLQIPEELRAEQLMQLARLRPPKNQVPVQPERRPPPAASSVKKEQPQRNSPSGVAYLGEKLVVAELRHIPASIRTELLAEYGRSLRVKKQKSKIPTFFRRKDPDPSPTDSKFQVAIQAESGNQASERSCLISFATANDTQGLRKAFLDMAEKSAADRVVSALLELIDDARFLEVELALKAWRRQCTDALAFNRVLEIVQQSAQATLGGRFKIEPIDSASSSNARG</sequence>
<dbReference type="Gene3D" id="3.30.70.270">
    <property type="match status" value="1"/>
</dbReference>
<dbReference type="Pfam" id="PF11799">
    <property type="entry name" value="IMS_C"/>
    <property type="match status" value="1"/>
</dbReference>
<dbReference type="GO" id="GO:0003684">
    <property type="term" value="F:damaged DNA binding"/>
    <property type="evidence" value="ECO:0007669"/>
    <property type="project" value="UniProtKB-UniRule"/>
</dbReference>
<dbReference type="GO" id="GO:0005634">
    <property type="term" value="C:nucleus"/>
    <property type="evidence" value="ECO:0007669"/>
    <property type="project" value="UniProtKB-SubCell"/>
</dbReference>
<feature type="domain" description="UmuC" evidence="6">
    <location>
        <begin position="256"/>
        <end position="434"/>
    </location>
</feature>
<dbReference type="Gene3D" id="6.10.250.1490">
    <property type="match status" value="1"/>
</dbReference>
<geneLocation type="mitochondrion" evidence="7"/>
<comment type="similarity">
    <text evidence="1">Belongs to the DNA polymerase type-Y family.</text>
</comment>
<evidence type="ECO:0000313" key="8">
    <source>
        <dbReference type="Proteomes" id="UP000290189"/>
    </source>
</evidence>
<dbReference type="InterPro" id="IPR043128">
    <property type="entry name" value="Rev_trsase/Diguanyl_cyclase"/>
</dbReference>
<dbReference type="PROSITE" id="PS50173">
    <property type="entry name" value="UMUC"/>
    <property type="match status" value="1"/>
</dbReference>
<dbReference type="SMART" id="SM00292">
    <property type="entry name" value="BRCT"/>
    <property type="match status" value="1"/>
</dbReference>
<dbReference type="InterPro" id="IPR043502">
    <property type="entry name" value="DNA/RNA_pol_sf"/>
</dbReference>
<feature type="compositionally biased region" description="Acidic residues" evidence="4">
    <location>
        <begin position="153"/>
        <end position="165"/>
    </location>
</feature>
<dbReference type="Gene3D" id="1.10.150.20">
    <property type="entry name" value="5' to 3' exonuclease, C-terminal subdomain"/>
    <property type="match status" value="1"/>
</dbReference>
<dbReference type="GO" id="GO:0046872">
    <property type="term" value="F:metal ion binding"/>
    <property type="evidence" value="ECO:0007669"/>
    <property type="project" value="UniProtKB-KW"/>
</dbReference>
<feature type="binding site" evidence="3">
    <location>
        <position position="356"/>
    </location>
    <ligand>
        <name>Mg(2+)</name>
        <dbReference type="ChEBI" id="CHEBI:18420"/>
        <label>1</label>
    </ligand>
</feature>
<dbReference type="SUPFAM" id="SSF56672">
    <property type="entry name" value="DNA/RNA polymerases"/>
    <property type="match status" value="1"/>
</dbReference>
<dbReference type="PANTHER" id="PTHR45990">
    <property type="entry name" value="DNA REPAIR PROTEIN REV1"/>
    <property type="match status" value="1"/>
</dbReference>
<organism evidence="7 8">
    <name type="scientific">Plasmodiophora brassicae</name>
    <name type="common">Clubroot disease agent</name>
    <dbReference type="NCBI Taxonomy" id="37360"/>
    <lineage>
        <taxon>Eukaryota</taxon>
        <taxon>Sar</taxon>
        <taxon>Rhizaria</taxon>
        <taxon>Endomyxa</taxon>
        <taxon>Phytomyxea</taxon>
        <taxon>Plasmodiophorida</taxon>
        <taxon>Plasmodiophoridae</taxon>
        <taxon>Plasmodiophora</taxon>
    </lineage>
</organism>
<evidence type="ECO:0000259" key="5">
    <source>
        <dbReference type="PROSITE" id="PS50172"/>
    </source>
</evidence>
<feature type="domain" description="BRCT" evidence="5">
    <location>
        <begin position="31"/>
        <end position="120"/>
    </location>
</feature>
<keyword evidence="2" id="KW-0237">DNA synthesis</keyword>